<comment type="similarity">
    <text evidence="1">Belongs to the sigma-70 factor family. ECF subfamily.</text>
</comment>
<dbReference type="AlphaFoldDB" id="A0A1I5YKY7"/>
<dbReference type="Gene3D" id="1.10.10.10">
    <property type="entry name" value="Winged helix-like DNA-binding domain superfamily/Winged helix DNA-binding domain"/>
    <property type="match status" value="1"/>
</dbReference>
<evidence type="ECO:0000313" key="7">
    <source>
        <dbReference type="EMBL" id="SFQ44919.1"/>
    </source>
</evidence>
<dbReference type="GO" id="GO:0003677">
    <property type="term" value="F:DNA binding"/>
    <property type="evidence" value="ECO:0007669"/>
    <property type="project" value="UniProtKB-KW"/>
</dbReference>
<dbReference type="InterPro" id="IPR053812">
    <property type="entry name" value="HTH_Sigma70_ECF-like"/>
</dbReference>
<evidence type="ECO:0000256" key="1">
    <source>
        <dbReference type="ARBA" id="ARBA00010641"/>
    </source>
</evidence>
<organism evidence="7 8">
    <name type="scientific">Butyrivibrio proteoclasticus</name>
    <dbReference type="NCBI Taxonomy" id="43305"/>
    <lineage>
        <taxon>Bacteria</taxon>
        <taxon>Bacillati</taxon>
        <taxon>Bacillota</taxon>
        <taxon>Clostridia</taxon>
        <taxon>Lachnospirales</taxon>
        <taxon>Lachnospiraceae</taxon>
        <taxon>Butyrivibrio</taxon>
    </lineage>
</organism>
<dbReference type="SUPFAM" id="SSF88946">
    <property type="entry name" value="Sigma2 domain of RNA polymerase sigma factors"/>
    <property type="match status" value="1"/>
</dbReference>
<evidence type="ECO:0000313" key="8">
    <source>
        <dbReference type="Proteomes" id="UP000182624"/>
    </source>
</evidence>
<dbReference type="InterPro" id="IPR039425">
    <property type="entry name" value="RNA_pol_sigma-70-like"/>
</dbReference>
<gene>
    <name evidence="7" type="ORF">SAMN04487928_14911</name>
</gene>
<evidence type="ECO:0000256" key="2">
    <source>
        <dbReference type="ARBA" id="ARBA00023015"/>
    </source>
</evidence>
<protein>
    <submittedName>
        <fullName evidence="7">RNA polymerase sigma-70 factor, ECF subfamily</fullName>
    </submittedName>
</protein>
<dbReference type="InterPro" id="IPR013325">
    <property type="entry name" value="RNA_pol_sigma_r2"/>
</dbReference>
<evidence type="ECO:0000259" key="6">
    <source>
        <dbReference type="Pfam" id="PF07638"/>
    </source>
</evidence>
<reference evidence="8" key="1">
    <citation type="submission" date="2016-10" db="EMBL/GenBank/DDBJ databases">
        <authorList>
            <person name="Varghese N."/>
            <person name="Submissions S."/>
        </authorList>
    </citation>
    <scope>NUCLEOTIDE SEQUENCE [LARGE SCALE GENOMIC DNA]</scope>
    <source>
        <strain evidence="8">P18</strain>
    </source>
</reference>
<dbReference type="Pfam" id="PF07638">
    <property type="entry name" value="Sigma70_ECF"/>
    <property type="match status" value="1"/>
</dbReference>
<dbReference type="PANTHER" id="PTHR43133">
    <property type="entry name" value="RNA POLYMERASE ECF-TYPE SIGMA FACTO"/>
    <property type="match status" value="1"/>
</dbReference>
<dbReference type="EMBL" id="FOXO01000049">
    <property type="protein sequence ID" value="SFQ44919.1"/>
    <property type="molecule type" value="Genomic_DNA"/>
</dbReference>
<dbReference type="PANTHER" id="PTHR43133:SF8">
    <property type="entry name" value="RNA POLYMERASE SIGMA FACTOR HI_1459-RELATED"/>
    <property type="match status" value="1"/>
</dbReference>
<keyword evidence="3" id="KW-0731">Sigma factor</keyword>
<dbReference type="Proteomes" id="UP000182624">
    <property type="component" value="Unassembled WGS sequence"/>
</dbReference>
<dbReference type="InterPro" id="IPR013324">
    <property type="entry name" value="RNA_pol_sigma_r3/r4-like"/>
</dbReference>
<dbReference type="SUPFAM" id="SSF88659">
    <property type="entry name" value="Sigma3 and sigma4 domains of RNA polymerase sigma factors"/>
    <property type="match status" value="1"/>
</dbReference>
<dbReference type="OrthoDB" id="9808901at2"/>
<name>A0A1I5YKY7_9FIRM</name>
<sequence>MDDSQIVELYLSRDESAITQTSQKYGTKLKRIAQNVLSDAETSKECENDAYLQTWNLIPPNEPRTYLFSFVGKIVRHLAIDRLRHENRQKRSAMYCELTDEMQECIPGSVDVSQEFDAKELSECINRFLDSCSEEQRNIFVRRYWYFDSVTEICAKYSLPQSKVKTTLFRMREKLKKHLADGGFTV</sequence>
<dbReference type="GO" id="GO:0006352">
    <property type="term" value="P:DNA-templated transcription initiation"/>
    <property type="evidence" value="ECO:0007669"/>
    <property type="project" value="InterPro"/>
</dbReference>
<evidence type="ECO:0000256" key="5">
    <source>
        <dbReference type="ARBA" id="ARBA00023163"/>
    </source>
</evidence>
<accession>A0A1I5YKY7</accession>
<dbReference type="InterPro" id="IPR014284">
    <property type="entry name" value="RNA_pol_sigma-70_dom"/>
</dbReference>
<dbReference type="RefSeq" id="WP_074891998.1">
    <property type="nucleotide sequence ID" value="NZ_FOXO01000049.1"/>
</dbReference>
<keyword evidence="5" id="KW-0804">Transcription</keyword>
<proteinExistence type="inferred from homology"/>
<feature type="domain" description="RNA polymerase sigma-70 ECF-like HTH" evidence="6">
    <location>
        <begin position="4"/>
        <end position="180"/>
    </location>
</feature>
<evidence type="ECO:0000256" key="3">
    <source>
        <dbReference type="ARBA" id="ARBA00023082"/>
    </source>
</evidence>
<keyword evidence="8" id="KW-1185">Reference proteome</keyword>
<dbReference type="GO" id="GO:0016987">
    <property type="term" value="F:sigma factor activity"/>
    <property type="evidence" value="ECO:0007669"/>
    <property type="project" value="UniProtKB-KW"/>
</dbReference>
<evidence type="ECO:0000256" key="4">
    <source>
        <dbReference type="ARBA" id="ARBA00023125"/>
    </source>
</evidence>
<dbReference type="NCBIfam" id="TIGR02937">
    <property type="entry name" value="sigma70-ECF"/>
    <property type="match status" value="1"/>
</dbReference>
<keyword evidence="2" id="KW-0805">Transcription regulation</keyword>
<dbReference type="InterPro" id="IPR036388">
    <property type="entry name" value="WH-like_DNA-bd_sf"/>
</dbReference>
<dbReference type="Gene3D" id="1.10.1740.10">
    <property type="match status" value="1"/>
</dbReference>
<keyword evidence="4" id="KW-0238">DNA-binding</keyword>